<feature type="region of interest" description="Disordered" evidence="1">
    <location>
        <begin position="1"/>
        <end position="27"/>
    </location>
</feature>
<evidence type="ECO:0000313" key="3">
    <source>
        <dbReference type="Proteomes" id="UP000824890"/>
    </source>
</evidence>
<feature type="compositionally biased region" description="Basic and acidic residues" evidence="1">
    <location>
        <begin position="1"/>
        <end position="19"/>
    </location>
</feature>
<accession>A0ABQ8B6F5</accession>
<sequence>MTQRISRLEKEKWVVDPPKKSRRPPIKIPERNNRALIEENRFTLIGRVTNPSIQKTRALTSTHHQAN</sequence>
<organism evidence="2 3">
    <name type="scientific">Brassica napus</name>
    <name type="common">Rape</name>
    <dbReference type="NCBI Taxonomy" id="3708"/>
    <lineage>
        <taxon>Eukaryota</taxon>
        <taxon>Viridiplantae</taxon>
        <taxon>Streptophyta</taxon>
        <taxon>Embryophyta</taxon>
        <taxon>Tracheophyta</taxon>
        <taxon>Spermatophyta</taxon>
        <taxon>Magnoliopsida</taxon>
        <taxon>eudicotyledons</taxon>
        <taxon>Gunneridae</taxon>
        <taxon>Pentapetalae</taxon>
        <taxon>rosids</taxon>
        <taxon>malvids</taxon>
        <taxon>Brassicales</taxon>
        <taxon>Brassicaceae</taxon>
        <taxon>Brassiceae</taxon>
        <taxon>Brassica</taxon>
    </lineage>
</organism>
<reference evidence="2 3" key="1">
    <citation type="submission" date="2021-05" db="EMBL/GenBank/DDBJ databases">
        <title>Genome Assembly of Synthetic Allotetraploid Brassica napus Reveals Homoeologous Exchanges between Subgenomes.</title>
        <authorList>
            <person name="Davis J.T."/>
        </authorList>
    </citation>
    <scope>NUCLEOTIDE SEQUENCE [LARGE SCALE GENOMIC DNA]</scope>
    <source>
        <strain evidence="3">cv. Da-Ae</strain>
        <tissue evidence="2">Seedling</tissue>
    </source>
</reference>
<proteinExistence type="predicted"/>
<name>A0ABQ8B6F5_BRANA</name>
<gene>
    <name evidence="2" type="ORF">HID58_049871</name>
</gene>
<keyword evidence="3" id="KW-1185">Reference proteome</keyword>
<evidence type="ECO:0000313" key="2">
    <source>
        <dbReference type="EMBL" id="KAH0900303.1"/>
    </source>
</evidence>
<dbReference type="Proteomes" id="UP000824890">
    <property type="component" value="Unassembled WGS sequence"/>
</dbReference>
<protein>
    <submittedName>
        <fullName evidence="2">Uncharacterized protein</fullName>
    </submittedName>
</protein>
<evidence type="ECO:0000256" key="1">
    <source>
        <dbReference type="SAM" id="MobiDB-lite"/>
    </source>
</evidence>
<comment type="caution">
    <text evidence="2">The sequence shown here is derived from an EMBL/GenBank/DDBJ whole genome shotgun (WGS) entry which is preliminary data.</text>
</comment>
<dbReference type="EMBL" id="JAGKQM010000012">
    <property type="protein sequence ID" value="KAH0900303.1"/>
    <property type="molecule type" value="Genomic_DNA"/>
</dbReference>